<proteinExistence type="predicted"/>
<sequence length="253" mass="27405">MQLYLPNYELPKTVISVRDGWQWTCQSGAVVSGLLAGVGAQLLGSFQAANGPAGAKEFLVATCYASIFLNIAATICSFVVIDHLGEIGFEAAAIRDPEEDRKMGRILTSQERLLMSFGASSQWKAMLYHWLITFYLGILCLIIALLTYVAMTASKPTKIVMSLLVAFTLLPTTYFVFLRPVFGRSKKAPNNAQTPVDIQMEEQDSLASVSTAPPMPQPHLSPPMPNPHPHMSTSSVGYISVTIPPAVGPMTPS</sequence>
<keyword evidence="2" id="KW-1133">Transmembrane helix</keyword>
<accession>A0A0C3CG38</accession>
<feature type="compositionally biased region" description="Pro residues" evidence="1">
    <location>
        <begin position="213"/>
        <end position="228"/>
    </location>
</feature>
<keyword evidence="2" id="KW-0472">Membrane</keyword>
<feature type="transmembrane region" description="Helical" evidence="2">
    <location>
        <begin position="58"/>
        <end position="81"/>
    </location>
</feature>
<name>A0A0C3CG38_HEBCY</name>
<keyword evidence="2" id="KW-0812">Transmembrane</keyword>
<dbReference type="AlphaFoldDB" id="A0A0C3CG38"/>
<evidence type="ECO:0000313" key="3">
    <source>
        <dbReference type="EMBL" id="KIM42571.1"/>
    </source>
</evidence>
<reference evidence="4" key="2">
    <citation type="submission" date="2015-01" db="EMBL/GenBank/DDBJ databases">
        <title>Evolutionary Origins and Diversification of the Mycorrhizal Mutualists.</title>
        <authorList>
            <consortium name="DOE Joint Genome Institute"/>
            <consortium name="Mycorrhizal Genomics Consortium"/>
            <person name="Kohler A."/>
            <person name="Kuo A."/>
            <person name="Nagy L.G."/>
            <person name="Floudas D."/>
            <person name="Copeland A."/>
            <person name="Barry K.W."/>
            <person name="Cichocki N."/>
            <person name="Veneault-Fourrey C."/>
            <person name="LaButti K."/>
            <person name="Lindquist E.A."/>
            <person name="Lipzen A."/>
            <person name="Lundell T."/>
            <person name="Morin E."/>
            <person name="Murat C."/>
            <person name="Riley R."/>
            <person name="Ohm R."/>
            <person name="Sun H."/>
            <person name="Tunlid A."/>
            <person name="Henrissat B."/>
            <person name="Grigoriev I.V."/>
            <person name="Hibbett D.S."/>
            <person name="Martin F."/>
        </authorList>
    </citation>
    <scope>NUCLEOTIDE SEQUENCE [LARGE SCALE GENOMIC DNA]</scope>
    <source>
        <strain evidence="4">h7</strain>
    </source>
</reference>
<dbReference type="EMBL" id="KN831777">
    <property type="protein sequence ID" value="KIM42571.1"/>
    <property type="molecule type" value="Genomic_DNA"/>
</dbReference>
<feature type="transmembrane region" description="Helical" evidence="2">
    <location>
        <begin position="163"/>
        <end position="182"/>
    </location>
</feature>
<organism evidence="3 4">
    <name type="scientific">Hebeloma cylindrosporum</name>
    <dbReference type="NCBI Taxonomy" id="76867"/>
    <lineage>
        <taxon>Eukaryota</taxon>
        <taxon>Fungi</taxon>
        <taxon>Dikarya</taxon>
        <taxon>Basidiomycota</taxon>
        <taxon>Agaricomycotina</taxon>
        <taxon>Agaricomycetes</taxon>
        <taxon>Agaricomycetidae</taxon>
        <taxon>Agaricales</taxon>
        <taxon>Agaricineae</taxon>
        <taxon>Hymenogastraceae</taxon>
        <taxon>Hebeloma</taxon>
    </lineage>
</organism>
<reference evidence="3 4" key="1">
    <citation type="submission" date="2014-04" db="EMBL/GenBank/DDBJ databases">
        <authorList>
            <consortium name="DOE Joint Genome Institute"/>
            <person name="Kuo A."/>
            <person name="Gay G."/>
            <person name="Dore J."/>
            <person name="Kohler A."/>
            <person name="Nagy L.G."/>
            <person name="Floudas D."/>
            <person name="Copeland A."/>
            <person name="Barry K.W."/>
            <person name="Cichocki N."/>
            <person name="Veneault-Fourrey C."/>
            <person name="LaButti K."/>
            <person name="Lindquist E.A."/>
            <person name="Lipzen A."/>
            <person name="Lundell T."/>
            <person name="Morin E."/>
            <person name="Murat C."/>
            <person name="Sun H."/>
            <person name="Tunlid A."/>
            <person name="Henrissat B."/>
            <person name="Grigoriev I.V."/>
            <person name="Hibbett D.S."/>
            <person name="Martin F."/>
            <person name="Nordberg H.P."/>
            <person name="Cantor M.N."/>
            <person name="Hua S.X."/>
        </authorList>
    </citation>
    <scope>NUCLEOTIDE SEQUENCE [LARGE SCALE GENOMIC DNA]</scope>
    <source>
        <strain evidence="4">h7</strain>
    </source>
</reference>
<gene>
    <name evidence="3" type="ORF">M413DRAFT_444283</name>
</gene>
<dbReference type="OrthoDB" id="3225366at2759"/>
<evidence type="ECO:0000313" key="4">
    <source>
        <dbReference type="Proteomes" id="UP000053424"/>
    </source>
</evidence>
<dbReference type="HOGENOM" id="CLU_079109_0_0_1"/>
<dbReference type="Proteomes" id="UP000053424">
    <property type="component" value="Unassembled WGS sequence"/>
</dbReference>
<feature type="region of interest" description="Disordered" evidence="1">
    <location>
        <begin position="207"/>
        <end position="234"/>
    </location>
</feature>
<feature type="transmembrane region" description="Helical" evidence="2">
    <location>
        <begin position="20"/>
        <end position="46"/>
    </location>
</feature>
<feature type="transmembrane region" description="Helical" evidence="2">
    <location>
        <begin position="127"/>
        <end position="151"/>
    </location>
</feature>
<protein>
    <submittedName>
        <fullName evidence="3">Uncharacterized protein</fullName>
    </submittedName>
</protein>
<keyword evidence="4" id="KW-1185">Reference proteome</keyword>
<evidence type="ECO:0000256" key="2">
    <source>
        <dbReference type="SAM" id="Phobius"/>
    </source>
</evidence>
<evidence type="ECO:0000256" key="1">
    <source>
        <dbReference type="SAM" id="MobiDB-lite"/>
    </source>
</evidence>